<gene>
    <name evidence="1" type="ORF">NIES23_17410</name>
</gene>
<dbReference type="AlphaFoldDB" id="A0A1Z4KIZ1"/>
<dbReference type="Pfam" id="PF19265">
    <property type="entry name" value="DUF5908"/>
    <property type="match status" value="1"/>
</dbReference>
<proteinExistence type="predicted"/>
<evidence type="ECO:0000313" key="2">
    <source>
        <dbReference type="Proteomes" id="UP000217507"/>
    </source>
</evidence>
<reference evidence="1 2" key="1">
    <citation type="submission" date="2017-06" db="EMBL/GenBank/DDBJ databases">
        <title>Genome sequencing of cyanobaciteial culture collection at National Institute for Environmental Studies (NIES).</title>
        <authorList>
            <person name="Hirose Y."/>
            <person name="Shimura Y."/>
            <person name="Fujisawa T."/>
            <person name="Nakamura Y."/>
            <person name="Kawachi M."/>
        </authorList>
    </citation>
    <scope>NUCLEOTIDE SEQUENCE [LARGE SCALE GENOMIC DNA]</scope>
    <source>
        <strain evidence="1 2">NIES-23</strain>
    </source>
</reference>
<sequence>MPLEIRELVIKASVNEGGQNQGTGGAGDQSAIIAACVEQVLAILQEKSER</sequence>
<dbReference type="EMBL" id="AP018216">
    <property type="protein sequence ID" value="BAY68951.1"/>
    <property type="molecule type" value="Genomic_DNA"/>
</dbReference>
<accession>A0A1Z4KIZ1</accession>
<name>A0A1Z4KIZ1_ANAVA</name>
<dbReference type="InterPro" id="IPR045459">
    <property type="entry name" value="DUF5908"/>
</dbReference>
<protein>
    <submittedName>
        <fullName evidence="1">Uncharacterized protein</fullName>
    </submittedName>
</protein>
<evidence type="ECO:0000313" key="1">
    <source>
        <dbReference type="EMBL" id="BAY68951.1"/>
    </source>
</evidence>
<dbReference type="Proteomes" id="UP000217507">
    <property type="component" value="Chromosome"/>
</dbReference>
<organism evidence="1 2">
    <name type="scientific">Trichormus variabilis NIES-23</name>
    <dbReference type="NCBI Taxonomy" id="1973479"/>
    <lineage>
        <taxon>Bacteria</taxon>
        <taxon>Bacillati</taxon>
        <taxon>Cyanobacteriota</taxon>
        <taxon>Cyanophyceae</taxon>
        <taxon>Nostocales</taxon>
        <taxon>Nostocaceae</taxon>
        <taxon>Trichormus</taxon>
    </lineage>
</organism>